<dbReference type="GO" id="GO:0022857">
    <property type="term" value="F:transmembrane transporter activity"/>
    <property type="evidence" value="ECO:0007669"/>
    <property type="project" value="InterPro"/>
</dbReference>
<evidence type="ECO:0000256" key="1">
    <source>
        <dbReference type="ARBA" id="ARBA00004651"/>
    </source>
</evidence>
<evidence type="ECO:0000256" key="2">
    <source>
        <dbReference type="ARBA" id="ARBA00008335"/>
    </source>
</evidence>
<evidence type="ECO:0000313" key="10">
    <source>
        <dbReference type="Proteomes" id="UP000824001"/>
    </source>
</evidence>
<keyword evidence="6 7" id="KW-0472">Membrane</keyword>
<keyword evidence="5 7" id="KW-1133">Transmembrane helix</keyword>
<dbReference type="InterPro" id="IPR051788">
    <property type="entry name" value="MFS_Transporter"/>
</dbReference>
<dbReference type="InterPro" id="IPR036259">
    <property type="entry name" value="MFS_trans_sf"/>
</dbReference>
<name>A0A9D1FE04_9FIRM</name>
<dbReference type="SUPFAM" id="SSF103473">
    <property type="entry name" value="MFS general substrate transporter"/>
    <property type="match status" value="1"/>
</dbReference>
<evidence type="ECO:0000256" key="5">
    <source>
        <dbReference type="ARBA" id="ARBA00022989"/>
    </source>
</evidence>
<dbReference type="PANTHER" id="PTHR23514:SF3">
    <property type="entry name" value="BYPASS OF STOP CODON PROTEIN 6"/>
    <property type="match status" value="1"/>
</dbReference>
<dbReference type="PROSITE" id="PS50850">
    <property type="entry name" value="MFS"/>
    <property type="match status" value="1"/>
</dbReference>
<evidence type="ECO:0000256" key="6">
    <source>
        <dbReference type="ARBA" id="ARBA00023136"/>
    </source>
</evidence>
<accession>A0A9D1FE04</accession>
<feature type="domain" description="Major facilitator superfamily (MFS) profile" evidence="8">
    <location>
        <begin position="5"/>
        <end position="234"/>
    </location>
</feature>
<keyword evidence="3" id="KW-0813">Transport</keyword>
<feature type="transmembrane region" description="Helical" evidence="7">
    <location>
        <begin position="155"/>
        <end position="178"/>
    </location>
</feature>
<dbReference type="GO" id="GO:0005886">
    <property type="term" value="C:plasma membrane"/>
    <property type="evidence" value="ECO:0007669"/>
    <property type="project" value="UniProtKB-SubCell"/>
</dbReference>
<dbReference type="Gene3D" id="1.20.1250.20">
    <property type="entry name" value="MFS general substrate transporter like domains"/>
    <property type="match status" value="1"/>
</dbReference>
<evidence type="ECO:0000259" key="8">
    <source>
        <dbReference type="PROSITE" id="PS50850"/>
    </source>
</evidence>
<gene>
    <name evidence="9" type="ORF">IAC18_06370</name>
</gene>
<dbReference type="InterPro" id="IPR011701">
    <property type="entry name" value="MFS"/>
</dbReference>
<feature type="transmembrane region" description="Helical" evidence="7">
    <location>
        <begin position="131"/>
        <end position="149"/>
    </location>
</feature>
<organism evidence="9 10">
    <name type="scientific">Candidatus Scatomorpha merdipullorum</name>
    <dbReference type="NCBI Taxonomy" id="2840927"/>
    <lineage>
        <taxon>Bacteria</taxon>
        <taxon>Bacillati</taxon>
        <taxon>Bacillota</taxon>
        <taxon>Clostridia</taxon>
        <taxon>Eubacteriales</taxon>
        <taxon>Candidatus Scatomorpha</taxon>
    </lineage>
</organism>
<comment type="caution">
    <text evidence="9">The sequence shown here is derived from an EMBL/GenBank/DDBJ whole genome shotgun (WGS) entry which is preliminary data.</text>
</comment>
<reference evidence="9" key="2">
    <citation type="journal article" date="2021" name="PeerJ">
        <title>Extensive microbial diversity within the chicken gut microbiome revealed by metagenomics and culture.</title>
        <authorList>
            <person name="Gilroy R."/>
            <person name="Ravi A."/>
            <person name="Getino M."/>
            <person name="Pursley I."/>
            <person name="Horton D.L."/>
            <person name="Alikhan N.F."/>
            <person name="Baker D."/>
            <person name="Gharbi K."/>
            <person name="Hall N."/>
            <person name="Watson M."/>
            <person name="Adriaenssens E.M."/>
            <person name="Foster-Nyarko E."/>
            <person name="Jarju S."/>
            <person name="Secka A."/>
            <person name="Antonio M."/>
            <person name="Oren A."/>
            <person name="Chaudhuri R.R."/>
            <person name="La Ragione R."/>
            <person name="Hildebrand F."/>
            <person name="Pallen M.J."/>
        </authorList>
    </citation>
    <scope>NUCLEOTIDE SEQUENCE</scope>
    <source>
        <strain evidence="9">ChiHjej10B9-9673</strain>
    </source>
</reference>
<dbReference type="InterPro" id="IPR020846">
    <property type="entry name" value="MFS_dom"/>
</dbReference>
<dbReference type="Pfam" id="PF07690">
    <property type="entry name" value="MFS_1"/>
    <property type="match status" value="1"/>
</dbReference>
<comment type="similarity">
    <text evidence="2">Belongs to the major facilitator superfamily.</text>
</comment>
<feature type="transmembrane region" description="Helical" evidence="7">
    <location>
        <begin position="40"/>
        <end position="59"/>
    </location>
</feature>
<evidence type="ECO:0000256" key="4">
    <source>
        <dbReference type="ARBA" id="ARBA00022692"/>
    </source>
</evidence>
<reference evidence="9" key="1">
    <citation type="submission" date="2020-10" db="EMBL/GenBank/DDBJ databases">
        <authorList>
            <person name="Gilroy R."/>
        </authorList>
    </citation>
    <scope>NUCLEOTIDE SEQUENCE</scope>
    <source>
        <strain evidence="9">ChiHjej10B9-9673</strain>
    </source>
</reference>
<comment type="subcellular location">
    <subcellularLocation>
        <location evidence="1">Cell membrane</location>
        <topology evidence="1">Multi-pass membrane protein</topology>
    </subcellularLocation>
</comment>
<proteinExistence type="inferred from homology"/>
<feature type="non-terminal residue" evidence="9">
    <location>
        <position position="234"/>
    </location>
</feature>
<evidence type="ECO:0000256" key="3">
    <source>
        <dbReference type="ARBA" id="ARBA00022448"/>
    </source>
</evidence>
<feature type="transmembrane region" description="Helical" evidence="7">
    <location>
        <begin position="71"/>
        <end position="93"/>
    </location>
</feature>
<sequence length="234" mass="24881">MYSLLLAVIYLAFISLGLPDSLLGAAWPTMYIEFGVPVSYAGAVSVIIALGTVLSALFGDRLIGRLGTGRVTAFSVALTAAAMLGFSLSGAYWQLCFWAVPYGLGAGCVDAALNNYVALHYKSRHMNLLHCMWGLGASIGPYIMGWALSGGSWNAGYRTIAIFQAALSAVLFLSLPLWKRPAGGAGEEAPTEAVPKRELLRLPGAKAILVAFLCYQAVENTVGNWASSYLVLHR</sequence>
<dbReference type="PANTHER" id="PTHR23514">
    <property type="entry name" value="BYPASS OF STOP CODON PROTEIN 6"/>
    <property type="match status" value="1"/>
</dbReference>
<dbReference type="EMBL" id="DVJK01000177">
    <property type="protein sequence ID" value="HIS67173.1"/>
    <property type="molecule type" value="Genomic_DNA"/>
</dbReference>
<evidence type="ECO:0000256" key="7">
    <source>
        <dbReference type="SAM" id="Phobius"/>
    </source>
</evidence>
<dbReference type="AlphaFoldDB" id="A0A9D1FE04"/>
<protein>
    <submittedName>
        <fullName evidence="9">MFS transporter</fullName>
    </submittedName>
</protein>
<evidence type="ECO:0000313" key="9">
    <source>
        <dbReference type="EMBL" id="HIS67173.1"/>
    </source>
</evidence>
<keyword evidence="4 7" id="KW-0812">Transmembrane</keyword>
<feature type="transmembrane region" description="Helical" evidence="7">
    <location>
        <begin position="99"/>
        <end position="119"/>
    </location>
</feature>
<dbReference type="Proteomes" id="UP000824001">
    <property type="component" value="Unassembled WGS sequence"/>
</dbReference>